<dbReference type="NCBIfam" id="TIGR00368">
    <property type="entry name" value="YifB family Mg chelatase-like AAA ATPase"/>
    <property type="match status" value="1"/>
</dbReference>
<dbReference type="PROSITE" id="PS50817">
    <property type="entry name" value="INTEIN_N_TER"/>
    <property type="match status" value="1"/>
</dbReference>
<dbReference type="InterPro" id="IPR006141">
    <property type="entry name" value="Intein_N"/>
</dbReference>
<dbReference type="RefSeq" id="WP_320313124.1">
    <property type="nucleotide sequence ID" value="NZ_JAVIKH010000004.1"/>
</dbReference>
<dbReference type="SUPFAM" id="SSF52540">
    <property type="entry name" value="P-loop containing nucleoside triphosphate hydrolases"/>
    <property type="match status" value="1"/>
</dbReference>
<gene>
    <name evidence="5" type="ORF">RFV38_04225</name>
</gene>
<proteinExistence type="inferred from homology"/>
<accession>A0ABU4W856</accession>
<dbReference type="PANTHER" id="PTHR32039:SF7">
    <property type="entry name" value="COMPETENCE PROTEIN COMM"/>
    <property type="match status" value="1"/>
</dbReference>
<dbReference type="PANTHER" id="PTHR32039">
    <property type="entry name" value="MAGNESIUM-CHELATASE SUBUNIT CHLI"/>
    <property type="match status" value="1"/>
</dbReference>
<name>A0ABU4W856_9FUSO</name>
<evidence type="ECO:0000313" key="6">
    <source>
        <dbReference type="Proteomes" id="UP001279681"/>
    </source>
</evidence>
<reference evidence="6" key="1">
    <citation type="submission" date="2023-07" db="EMBL/GenBank/DDBJ databases">
        <authorList>
            <person name="Colorado M.A."/>
            <person name="Villamil L.M."/>
            <person name="Melo J.F."/>
            <person name="Rodriguez J.A."/>
            <person name="Ruiz R.Y."/>
        </authorList>
    </citation>
    <scope>NUCLEOTIDE SEQUENCE [LARGE SCALE GENOMIC DNA]</scope>
    <source>
        <strain evidence="6">C33</strain>
    </source>
</reference>
<keyword evidence="2" id="KW-0547">Nucleotide-binding</keyword>
<evidence type="ECO:0000313" key="5">
    <source>
        <dbReference type="EMBL" id="MDX8335717.1"/>
    </source>
</evidence>
<dbReference type="Pfam" id="PF13541">
    <property type="entry name" value="ChlI"/>
    <property type="match status" value="1"/>
</dbReference>
<dbReference type="InterPro" id="IPR027417">
    <property type="entry name" value="P-loop_NTPase"/>
</dbReference>
<dbReference type="Gene3D" id="3.40.50.300">
    <property type="entry name" value="P-loop containing nucleotide triphosphate hydrolases"/>
    <property type="match status" value="1"/>
</dbReference>
<dbReference type="Proteomes" id="UP001279681">
    <property type="component" value="Unassembled WGS sequence"/>
</dbReference>
<keyword evidence="6" id="KW-1185">Reference proteome</keyword>
<dbReference type="Pfam" id="PF13335">
    <property type="entry name" value="Mg_chelatase_C"/>
    <property type="match status" value="1"/>
</dbReference>
<comment type="caution">
    <text evidence="5">The sequence shown here is derived from an EMBL/GenBank/DDBJ whole genome shotgun (WGS) entry which is preliminary data.</text>
</comment>
<dbReference type="Pfam" id="PF01078">
    <property type="entry name" value="Mg_chelatase"/>
    <property type="match status" value="1"/>
</dbReference>
<dbReference type="InterPro" id="IPR000523">
    <property type="entry name" value="Mg_chelatse_chII-like_cat_dom"/>
</dbReference>
<organism evidence="5 6">
    <name type="scientific">Candidatus Cetobacterium colombiensis</name>
    <dbReference type="NCBI Taxonomy" id="3073100"/>
    <lineage>
        <taxon>Bacteria</taxon>
        <taxon>Fusobacteriati</taxon>
        <taxon>Fusobacteriota</taxon>
        <taxon>Fusobacteriia</taxon>
        <taxon>Fusobacteriales</taxon>
        <taxon>Fusobacteriaceae</taxon>
        <taxon>Cetobacterium</taxon>
    </lineage>
</organism>
<dbReference type="EMBL" id="JAVIKH010000004">
    <property type="protein sequence ID" value="MDX8335717.1"/>
    <property type="molecule type" value="Genomic_DNA"/>
</dbReference>
<dbReference type="PRINTS" id="PR01657">
    <property type="entry name" value="MCMFAMILY"/>
</dbReference>
<dbReference type="Gene3D" id="3.30.230.10">
    <property type="match status" value="1"/>
</dbReference>
<dbReference type="SMART" id="SM00382">
    <property type="entry name" value="AAA"/>
    <property type="match status" value="1"/>
</dbReference>
<dbReference type="InterPro" id="IPR001208">
    <property type="entry name" value="MCM_dom"/>
</dbReference>
<protein>
    <submittedName>
        <fullName evidence="5">YifB family Mg chelatase-like AAA ATPase</fullName>
    </submittedName>
</protein>
<dbReference type="InterPro" id="IPR004482">
    <property type="entry name" value="Mg_chelat-rel"/>
</dbReference>
<evidence type="ECO:0000259" key="4">
    <source>
        <dbReference type="SMART" id="SM00382"/>
    </source>
</evidence>
<comment type="similarity">
    <text evidence="1">Belongs to the Mg-chelatase subunits D/I family. ComM subfamily.</text>
</comment>
<sequence>MLVRVLSSSYLGIEPFLVEVEVDVTNGLPIFNIVGLGDATISESRDRIRSGIKNMGYLLEPRRIIVNLTPANIKKRGSHFDLPIAIGIMIGMKFLNDYKGILRDYILMGELSLTGEIRRADGIISGVLLAKSKGFKGVIIPEENLEEACIIKDIEIIPVKNLRDVVNFIEEGIIRSKRIQNTLEEKESTLDMWDVKGQIRAKRAFEIVAAGGHNIIMIGAPGSGKSMLAKRLPTILPPMSEKEIIETTKIYSIAGELSERVPIIINRPFRDPHHTSTTSSIIGGGRTPKPGEISLANNGVLFLDEFTEFDRIVVESLREPLEEKRISITRSLGKMEFPANLIFVAACNPCFCGNGFDEELCTCTPYDLRRYSKKLSGPIIDRIDLYVEIYRLNDSEILDEERGDSSEVIKSRVLNARQIQNNRFKNERLNKDMENKEVEKYCNLDSECESIIRNAIRSLNLSMRTYHKILKVARTIADLDSSENIEKQHLLEAINFRKK</sequence>
<evidence type="ECO:0000256" key="2">
    <source>
        <dbReference type="ARBA" id="ARBA00022741"/>
    </source>
</evidence>
<dbReference type="SUPFAM" id="SSF54211">
    <property type="entry name" value="Ribosomal protein S5 domain 2-like"/>
    <property type="match status" value="1"/>
</dbReference>
<dbReference type="InterPro" id="IPR014721">
    <property type="entry name" value="Ribsml_uS5_D2-typ_fold_subgr"/>
</dbReference>
<dbReference type="InterPro" id="IPR045006">
    <property type="entry name" value="CHLI-like"/>
</dbReference>
<evidence type="ECO:0000256" key="1">
    <source>
        <dbReference type="ARBA" id="ARBA00006354"/>
    </source>
</evidence>
<evidence type="ECO:0000256" key="3">
    <source>
        <dbReference type="ARBA" id="ARBA00022840"/>
    </source>
</evidence>
<keyword evidence="3" id="KW-0067">ATP-binding</keyword>
<feature type="domain" description="AAA+ ATPase" evidence="4">
    <location>
        <begin position="211"/>
        <end position="393"/>
    </location>
</feature>
<dbReference type="InterPro" id="IPR020568">
    <property type="entry name" value="Ribosomal_Su5_D2-typ_SF"/>
</dbReference>
<dbReference type="InterPro" id="IPR025158">
    <property type="entry name" value="Mg_chelat-rel_C"/>
</dbReference>
<dbReference type="InterPro" id="IPR003593">
    <property type="entry name" value="AAA+_ATPase"/>
</dbReference>